<evidence type="ECO:0000313" key="2">
    <source>
        <dbReference type="EMBL" id="MCW1914875.1"/>
    </source>
</evidence>
<dbReference type="RefSeq" id="WP_264514411.1">
    <property type="nucleotide sequence ID" value="NZ_JAPDDR010000007.1"/>
</dbReference>
<keyword evidence="1" id="KW-1133">Transmembrane helix</keyword>
<keyword evidence="1" id="KW-0472">Membrane</keyword>
<sequence length="187" mass="20256">MEPSASPNPYAAPSDLAGALAHDGERKFYREGKFLVVRDGAELPNRCIHTNEDVPPSGWRKRKQITWTPQWVFITILLSPLVLLLLALVLQKKAHITYSMSQAARSRLMRKRLIWLGIFAAGVAIAVAGGMLLSSDESLIAVLAGILVGFVGLVGSVVQYALAVTGHRDGRFTVKGCCEAYLNSLPG</sequence>
<reference evidence="2" key="1">
    <citation type="submission" date="2022-10" db="EMBL/GenBank/DDBJ databases">
        <title>Luteolibacter sp. GHJ8, whole genome shotgun sequencing project.</title>
        <authorList>
            <person name="Zhao G."/>
            <person name="Shen L."/>
        </authorList>
    </citation>
    <scope>NUCLEOTIDE SEQUENCE</scope>
    <source>
        <strain evidence="2">GHJ8</strain>
    </source>
</reference>
<organism evidence="2 3">
    <name type="scientific">Luteolibacter rhizosphaerae</name>
    <dbReference type="NCBI Taxonomy" id="2989719"/>
    <lineage>
        <taxon>Bacteria</taxon>
        <taxon>Pseudomonadati</taxon>
        <taxon>Verrucomicrobiota</taxon>
        <taxon>Verrucomicrobiia</taxon>
        <taxon>Verrucomicrobiales</taxon>
        <taxon>Verrucomicrobiaceae</taxon>
        <taxon>Luteolibacter</taxon>
    </lineage>
</organism>
<dbReference type="Proteomes" id="UP001165653">
    <property type="component" value="Unassembled WGS sequence"/>
</dbReference>
<dbReference type="EMBL" id="JAPDDR010000007">
    <property type="protein sequence ID" value="MCW1914875.1"/>
    <property type="molecule type" value="Genomic_DNA"/>
</dbReference>
<feature type="transmembrane region" description="Helical" evidence="1">
    <location>
        <begin position="139"/>
        <end position="162"/>
    </location>
</feature>
<proteinExistence type="predicted"/>
<feature type="transmembrane region" description="Helical" evidence="1">
    <location>
        <begin position="112"/>
        <end position="133"/>
    </location>
</feature>
<feature type="transmembrane region" description="Helical" evidence="1">
    <location>
        <begin position="71"/>
        <end position="91"/>
    </location>
</feature>
<gene>
    <name evidence="2" type="ORF">OJ996_14905</name>
</gene>
<accession>A0ABT3G4U6</accession>
<name>A0ABT3G4U6_9BACT</name>
<evidence type="ECO:0000313" key="3">
    <source>
        <dbReference type="Proteomes" id="UP001165653"/>
    </source>
</evidence>
<comment type="caution">
    <text evidence="2">The sequence shown here is derived from an EMBL/GenBank/DDBJ whole genome shotgun (WGS) entry which is preliminary data.</text>
</comment>
<keyword evidence="3" id="KW-1185">Reference proteome</keyword>
<evidence type="ECO:0000256" key="1">
    <source>
        <dbReference type="SAM" id="Phobius"/>
    </source>
</evidence>
<keyword evidence="1" id="KW-0812">Transmembrane</keyword>
<protein>
    <submittedName>
        <fullName evidence="2">Uncharacterized protein</fullName>
    </submittedName>
</protein>